<reference evidence="3" key="1">
    <citation type="submission" date="2019-08" db="EMBL/GenBank/DDBJ databases">
        <authorList>
            <person name="Zheng X."/>
        </authorList>
    </citation>
    <scope>NUCLEOTIDE SEQUENCE [LARGE SCALE GENOMIC DNA]</scope>
    <source>
        <strain evidence="3">FJAT-25496</strain>
    </source>
</reference>
<dbReference type="InterPro" id="IPR041315">
    <property type="entry name" value="PlcR_TPR"/>
</dbReference>
<protein>
    <submittedName>
        <fullName evidence="2">Helix-turn-helix transcriptional regulator</fullName>
    </submittedName>
</protein>
<dbReference type="PANTHER" id="PTHR37038:SF14">
    <property type="entry name" value="TRANSCRIPTIONAL ACTIVATOR"/>
    <property type="match status" value="1"/>
</dbReference>
<dbReference type="KEGG" id="bda:FSZ17_07295"/>
<dbReference type="PROSITE" id="PS50943">
    <property type="entry name" value="HTH_CROC1"/>
    <property type="match status" value="1"/>
</dbReference>
<dbReference type="InterPro" id="IPR053163">
    <property type="entry name" value="HTH-type_regulator_Rgg"/>
</dbReference>
<name>A0A5B8Z6Q5_CYTDA</name>
<keyword evidence="3" id="KW-1185">Reference proteome</keyword>
<dbReference type="OrthoDB" id="1150409at2"/>
<dbReference type="STRING" id="1742359.GCA_001439625_04006"/>
<dbReference type="EMBL" id="CP042593">
    <property type="protein sequence ID" value="QED47066.1"/>
    <property type="molecule type" value="Genomic_DNA"/>
</dbReference>
<dbReference type="PANTHER" id="PTHR37038">
    <property type="entry name" value="TRANSCRIPTIONAL REGULATOR-RELATED"/>
    <property type="match status" value="1"/>
</dbReference>
<dbReference type="CDD" id="cd00093">
    <property type="entry name" value="HTH_XRE"/>
    <property type="match status" value="1"/>
</dbReference>
<dbReference type="InterPro" id="IPR001387">
    <property type="entry name" value="Cro/C1-type_HTH"/>
</dbReference>
<dbReference type="InterPro" id="IPR011990">
    <property type="entry name" value="TPR-like_helical_dom_sf"/>
</dbReference>
<accession>A0A5B8Z6Q5</accession>
<dbReference type="SUPFAM" id="SSF48452">
    <property type="entry name" value="TPR-like"/>
    <property type="match status" value="1"/>
</dbReference>
<feature type="domain" description="HTH cro/C1-type" evidence="1">
    <location>
        <begin position="9"/>
        <end position="63"/>
    </location>
</feature>
<dbReference type="Proteomes" id="UP000321555">
    <property type="component" value="Chromosome"/>
</dbReference>
<evidence type="ECO:0000313" key="3">
    <source>
        <dbReference type="Proteomes" id="UP000321555"/>
    </source>
</evidence>
<dbReference type="SMART" id="SM00530">
    <property type="entry name" value="HTH_XRE"/>
    <property type="match status" value="1"/>
</dbReference>
<gene>
    <name evidence="2" type="ORF">FSZ17_07295</name>
</gene>
<dbReference type="Pfam" id="PF18768">
    <property type="entry name" value="RNPP_C"/>
    <property type="match status" value="1"/>
</dbReference>
<evidence type="ECO:0000313" key="2">
    <source>
        <dbReference type="EMBL" id="QED47066.1"/>
    </source>
</evidence>
<organism evidence="2 3">
    <name type="scientific">Cytobacillus dafuensis</name>
    <name type="common">Bacillus dafuensis</name>
    <dbReference type="NCBI Taxonomy" id="1742359"/>
    <lineage>
        <taxon>Bacteria</taxon>
        <taxon>Bacillati</taxon>
        <taxon>Bacillota</taxon>
        <taxon>Bacilli</taxon>
        <taxon>Bacillales</taxon>
        <taxon>Bacillaceae</taxon>
        <taxon>Cytobacillus</taxon>
    </lineage>
</organism>
<dbReference type="AlphaFoldDB" id="A0A5B8Z6Q5"/>
<dbReference type="InterPro" id="IPR010982">
    <property type="entry name" value="Lambda_DNA-bd_dom_sf"/>
</dbReference>
<dbReference type="Pfam" id="PF01381">
    <property type="entry name" value="HTH_3"/>
    <property type="match status" value="1"/>
</dbReference>
<dbReference type="GO" id="GO:0003677">
    <property type="term" value="F:DNA binding"/>
    <property type="evidence" value="ECO:0007669"/>
    <property type="project" value="InterPro"/>
</dbReference>
<dbReference type="SUPFAM" id="SSF47413">
    <property type="entry name" value="lambda repressor-like DNA-binding domains"/>
    <property type="match status" value="1"/>
</dbReference>
<dbReference type="Gene3D" id="1.25.40.10">
    <property type="entry name" value="Tetratricopeptide repeat domain"/>
    <property type="match status" value="1"/>
</dbReference>
<proteinExistence type="predicted"/>
<dbReference type="RefSeq" id="WP_057774696.1">
    <property type="nucleotide sequence ID" value="NZ_CP042593.1"/>
</dbReference>
<evidence type="ECO:0000259" key="1">
    <source>
        <dbReference type="PROSITE" id="PS50943"/>
    </source>
</evidence>
<sequence>MDYEIGKKIRDLRKYWHMTQEELANGICTQGLISKIEKNEEIHLSAQLLYQLSQRLGVSIEYFFSDAELPRMSYINDACAQMTALIRAKQYEEAYQLVKKEKNNPSFEKRPHLKQFLLWRESICVNYIENNKEKALKLINEALLLSETCEKNYSLRELDILISKAIFFGELEKWELAENLYGKILIYAEKIPYIKDQAIFIKLFYNSSRASFILNKHSHALNLCKKGIKMCMEVETYYLLGYLLYQKAEILYAIEQTYSFEILDLYKRALWVFEKSGDISNYEIIFKKLNSLNLEHPERKQS</sequence>